<feature type="region of interest" description="Disordered" evidence="1">
    <location>
        <begin position="121"/>
        <end position="146"/>
    </location>
</feature>
<dbReference type="AlphaFoldDB" id="A0A0B1SVP0"/>
<organism evidence="2 3">
    <name type="scientific">Oesophagostomum dentatum</name>
    <name type="common">Nodular worm</name>
    <dbReference type="NCBI Taxonomy" id="61180"/>
    <lineage>
        <taxon>Eukaryota</taxon>
        <taxon>Metazoa</taxon>
        <taxon>Ecdysozoa</taxon>
        <taxon>Nematoda</taxon>
        <taxon>Chromadorea</taxon>
        <taxon>Rhabditida</taxon>
        <taxon>Rhabditina</taxon>
        <taxon>Rhabditomorpha</taxon>
        <taxon>Strongyloidea</taxon>
        <taxon>Strongylidae</taxon>
        <taxon>Oesophagostomum</taxon>
    </lineage>
</organism>
<dbReference type="EMBL" id="KN554844">
    <property type="protein sequence ID" value="KHJ89024.1"/>
    <property type="molecule type" value="Genomic_DNA"/>
</dbReference>
<accession>A0A0B1SVP0</accession>
<dbReference type="OrthoDB" id="5814313at2759"/>
<keyword evidence="3" id="KW-1185">Reference proteome</keyword>
<evidence type="ECO:0000313" key="3">
    <source>
        <dbReference type="Proteomes" id="UP000053660"/>
    </source>
</evidence>
<name>A0A0B1SVP0_OESDE</name>
<protein>
    <submittedName>
        <fullName evidence="2">Uncharacterized protein</fullName>
    </submittedName>
</protein>
<evidence type="ECO:0000313" key="2">
    <source>
        <dbReference type="EMBL" id="KHJ89024.1"/>
    </source>
</evidence>
<gene>
    <name evidence="2" type="ORF">OESDEN_11167</name>
</gene>
<dbReference type="Proteomes" id="UP000053660">
    <property type="component" value="Unassembled WGS sequence"/>
</dbReference>
<proteinExistence type="predicted"/>
<reference evidence="2 3" key="1">
    <citation type="submission" date="2014-03" db="EMBL/GenBank/DDBJ databases">
        <title>Draft genome of the hookworm Oesophagostomum dentatum.</title>
        <authorList>
            <person name="Mitreva M."/>
        </authorList>
    </citation>
    <scope>NUCLEOTIDE SEQUENCE [LARGE SCALE GENOMIC DNA]</scope>
    <source>
        <strain evidence="2 3">OD-Hann</strain>
    </source>
</reference>
<sequence length="146" mass="16301">MFAVDQRPDSTVLSEDTVAVLATNYSDNNLRAEFSRPLATELTDLNDCVTWNFITTPKGNSRTGSYGGRLRIPSRTKIIQICDVKRNCDIWAQFSSALENSGAFLRISAILQNYRKVRASLASSHSEPAESKSRGEKRKKRQSGSR</sequence>
<feature type="compositionally biased region" description="Basic residues" evidence="1">
    <location>
        <begin position="135"/>
        <end position="146"/>
    </location>
</feature>
<evidence type="ECO:0000256" key="1">
    <source>
        <dbReference type="SAM" id="MobiDB-lite"/>
    </source>
</evidence>